<dbReference type="GO" id="GO:0016887">
    <property type="term" value="F:ATP hydrolysis activity"/>
    <property type="evidence" value="ECO:0007669"/>
    <property type="project" value="InterPro"/>
</dbReference>
<dbReference type="Gene3D" id="3.40.50.300">
    <property type="entry name" value="P-loop containing nucleotide triphosphate hydrolases"/>
    <property type="match status" value="1"/>
</dbReference>
<comment type="subcellular location">
    <subcellularLocation>
        <location evidence="3">Membrane</location>
    </subcellularLocation>
    <subcellularLocation>
        <location evidence="2">Mitochondrion</location>
    </subcellularLocation>
</comment>
<dbReference type="Gene3D" id="1.10.8.60">
    <property type="match status" value="1"/>
</dbReference>
<evidence type="ECO:0000256" key="11">
    <source>
        <dbReference type="ARBA" id="ARBA00022840"/>
    </source>
</evidence>
<comment type="caution">
    <text evidence="17">The sequence shown here is derived from an EMBL/GenBank/DDBJ whole genome shotgun (WGS) entry which is preliminary data.</text>
</comment>
<dbReference type="InterPro" id="IPR041569">
    <property type="entry name" value="AAA_lid_3"/>
</dbReference>
<dbReference type="InterPro" id="IPR037219">
    <property type="entry name" value="Peptidase_M41-like"/>
</dbReference>
<evidence type="ECO:0000256" key="13">
    <source>
        <dbReference type="ARBA" id="ARBA00023128"/>
    </source>
</evidence>
<keyword evidence="11 15" id="KW-0067">ATP-binding</keyword>
<dbReference type="PANTHER" id="PTHR23076:SF97">
    <property type="entry name" value="ATP-DEPENDENT ZINC METALLOPROTEASE YME1L1"/>
    <property type="match status" value="1"/>
</dbReference>
<dbReference type="FunFam" id="1.10.8.60:FF:000001">
    <property type="entry name" value="ATP-dependent zinc metalloprotease FtsH"/>
    <property type="match status" value="1"/>
</dbReference>
<dbReference type="CDD" id="cd19501">
    <property type="entry name" value="RecA-like_FtsH"/>
    <property type="match status" value="1"/>
</dbReference>
<evidence type="ECO:0000313" key="17">
    <source>
        <dbReference type="EMBL" id="CAI5759168.1"/>
    </source>
</evidence>
<evidence type="ECO:0000256" key="5">
    <source>
        <dbReference type="ARBA" id="ARBA00010550"/>
    </source>
</evidence>
<sequence length="678" mass="75079">MNNLSRIVLPNIKGLTRINNINIIRNFSTRLINNRQLILKSYKPHISSNRHVSSTIINKLQSQEQTANNDLKNVSAQFEFYKSLMANNYPHLIVQRFETPGIASNQDCIKIYVEALKKIGKQGKADQVTNSLLNNNNNVVSTLPSGFGSRYEPVHVIVSESLLTIISKWLKWLIPFALLTYVVTNGLNYLLENGTIFKGSSVEDKSVDVSQSTVRFKDVQGCDEARAELEEIVDFLKDPSKFTGLGGKLPKGVLLTGPPGTGKTLLARATAGEAGVPFFFMSGSEFDELYVGVGAKRIRELFNQAREKSPAIIFIDELDAIGGKRNPKDQAYAKQTLNQLLVELDGFSQSSGIIIIGATNFPESLDKALTRPGRFDKEVVVDLPDVRGRIDILKHHMENVETADNVDPSIIARGTPGLSGAELSNLVNQAAVHASQLSAPAVDMSHFEWAKDKILMGAAKKKMVITEESRFNTAYHEAGHAIMAMFSKGATPLYKATILPRGRALGITFQLPEMDKVDMSKQECFARLDVCMGGKIAEEMINGKENVTSGCSSDLANATSVARAMVTSYGMSDKIGPIRLSDDWESWSQDLRNLADSETRDYLIKSEERTRKLLNEKKLELKRLAEGLLEYETLTKDEMFKIINGEKITKEKMVSNTVIKKSKTNEINDILNNPIPTA</sequence>
<dbReference type="Pfam" id="PF00004">
    <property type="entry name" value="AAA"/>
    <property type="match status" value="1"/>
</dbReference>
<comment type="similarity">
    <text evidence="5">In the N-terminal section; belongs to the AAA ATPase family.</text>
</comment>
<dbReference type="AlphaFoldDB" id="A0A9W4XMD3"/>
<dbReference type="GO" id="GO:0005743">
    <property type="term" value="C:mitochondrial inner membrane"/>
    <property type="evidence" value="ECO:0007669"/>
    <property type="project" value="TreeGrafter"/>
</dbReference>
<comment type="cofactor">
    <cofactor evidence="1">
        <name>Zn(2+)</name>
        <dbReference type="ChEBI" id="CHEBI:29105"/>
    </cofactor>
</comment>
<dbReference type="FunFam" id="3.40.50.300:FF:000175">
    <property type="entry name" value="ATP-dependent zinc metalloprotease FTSH 4"/>
    <property type="match status" value="1"/>
</dbReference>
<keyword evidence="6" id="KW-0645">Protease</keyword>
<dbReference type="InterPro" id="IPR005936">
    <property type="entry name" value="FtsH"/>
</dbReference>
<dbReference type="Gene3D" id="1.20.58.760">
    <property type="entry name" value="Peptidase M41"/>
    <property type="match status" value="1"/>
</dbReference>
<accession>A0A9W4XMD3</accession>
<evidence type="ECO:0000256" key="8">
    <source>
        <dbReference type="ARBA" id="ARBA00022741"/>
    </source>
</evidence>
<dbReference type="GO" id="GO:0007005">
    <property type="term" value="P:mitochondrion organization"/>
    <property type="evidence" value="ECO:0007669"/>
    <property type="project" value="TreeGrafter"/>
</dbReference>
<dbReference type="InterPro" id="IPR048438">
    <property type="entry name" value="Yme1-like_N"/>
</dbReference>
<evidence type="ECO:0000256" key="10">
    <source>
        <dbReference type="ARBA" id="ARBA00022833"/>
    </source>
</evidence>
<evidence type="ECO:0000313" key="18">
    <source>
        <dbReference type="Proteomes" id="UP001152885"/>
    </source>
</evidence>
<dbReference type="Proteomes" id="UP001152885">
    <property type="component" value="Unassembled WGS sequence"/>
</dbReference>
<organism evidence="17 18">
    <name type="scientific">Candida verbasci</name>
    <dbReference type="NCBI Taxonomy" id="1227364"/>
    <lineage>
        <taxon>Eukaryota</taxon>
        <taxon>Fungi</taxon>
        <taxon>Dikarya</taxon>
        <taxon>Ascomycota</taxon>
        <taxon>Saccharomycotina</taxon>
        <taxon>Pichiomycetes</taxon>
        <taxon>Debaryomycetaceae</taxon>
        <taxon>Candida/Lodderomyces clade</taxon>
        <taxon>Candida</taxon>
    </lineage>
</organism>
<evidence type="ECO:0000256" key="14">
    <source>
        <dbReference type="ARBA" id="ARBA00023136"/>
    </source>
</evidence>
<dbReference type="SUPFAM" id="SSF52540">
    <property type="entry name" value="P-loop containing nucleoside triphosphate hydrolases"/>
    <property type="match status" value="1"/>
</dbReference>
<dbReference type="PROSITE" id="PS00674">
    <property type="entry name" value="AAA"/>
    <property type="match status" value="1"/>
</dbReference>
<keyword evidence="8 15" id="KW-0547">Nucleotide-binding</keyword>
<dbReference type="PANTHER" id="PTHR23076">
    <property type="entry name" value="METALLOPROTEASE M41 FTSH"/>
    <property type="match status" value="1"/>
</dbReference>
<dbReference type="SMART" id="SM00382">
    <property type="entry name" value="AAA"/>
    <property type="match status" value="1"/>
</dbReference>
<keyword evidence="7" id="KW-0479">Metal-binding</keyword>
<dbReference type="EMBL" id="CANTUO010000004">
    <property type="protein sequence ID" value="CAI5759168.1"/>
    <property type="molecule type" value="Genomic_DNA"/>
</dbReference>
<dbReference type="FunFam" id="1.20.58.760:FF:000002">
    <property type="entry name" value="ATP-dependent zinc metalloprotease FtsH"/>
    <property type="match status" value="1"/>
</dbReference>
<keyword evidence="18" id="KW-1185">Reference proteome</keyword>
<keyword evidence="10" id="KW-0862">Zinc</keyword>
<dbReference type="Pfam" id="PF01434">
    <property type="entry name" value="Peptidase_M41"/>
    <property type="match status" value="1"/>
</dbReference>
<proteinExistence type="inferred from homology"/>
<keyword evidence="9" id="KW-0378">Hydrolase</keyword>
<dbReference type="OrthoDB" id="1413014at2759"/>
<dbReference type="GO" id="GO:0004222">
    <property type="term" value="F:metalloendopeptidase activity"/>
    <property type="evidence" value="ECO:0007669"/>
    <property type="project" value="InterPro"/>
</dbReference>
<evidence type="ECO:0000256" key="1">
    <source>
        <dbReference type="ARBA" id="ARBA00001947"/>
    </source>
</evidence>
<name>A0A9W4XMD3_9ASCO</name>
<evidence type="ECO:0000256" key="4">
    <source>
        <dbReference type="ARBA" id="ARBA00010044"/>
    </source>
</evidence>
<evidence type="ECO:0000256" key="15">
    <source>
        <dbReference type="RuleBase" id="RU003651"/>
    </source>
</evidence>
<comment type="similarity">
    <text evidence="4">In the C-terminal section; belongs to the peptidase M41 family.</text>
</comment>
<feature type="domain" description="AAA+ ATPase" evidence="16">
    <location>
        <begin position="249"/>
        <end position="385"/>
    </location>
</feature>
<comment type="similarity">
    <text evidence="15">Belongs to the AAA ATPase family.</text>
</comment>
<keyword evidence="13" id="KW-0496">Mitochondrion</keyword>
<dbReference type="InterPro" id="IPR003593">
    <property type="entry name" value="AAA+_ATPase"/>
</dbReference>
<dbReference type="GO" id="GO:0005524">
    <property type="term" value="F:ATP binding"/>
    <property type="evidence" value="ECO:0007669"/>
    <property type="project" value="UniProtKB-KW"/>
</dbReference>
<evidence type="ECO:0000256" key="7">
    <source>
        <dbReference type="ARBA" id="ARBA00022723"/>
    </source>
</evidence>
<keyword evidence="12" id="KW-0482">Metalloprotease</keyword>
<dbReference type="Pfam" id="PF21232">
    <property type="entry name" value="Yme1-like_N"/>
    <property type="match status" value="1"/>
</dbReference>
<keyword evidence="14" id="KW-0472">Membrane</keyword>
<evidence type="ECO:0000256" key="3">
    <source>
        <dbReference type="ARBA" id="ARBA00004370"/>
    </source>
</evidence>
<dbReference type="InterPro" id="IPR003959">
    <property type="entry name" value="ATPase_AAA_core"/>
</dbReference>
<evidence type="ECO:0000256" key="6">
    <source>
        <dbReference type="ARBA" id="ARBA00022670"/>
    </source>
</evidence>
<dbReference type="GO" id="GO:0004176">
    <property type="term" value="F:ATP-dependent peptidase activity"/>
    <property type="evidence" value="ECO:0007669"/>
    <property type="project" value="InterPro"/>
</dbReference>
<evidence type="ECO:0000256" key="12">
    <source>
        <dbReference type="ARBA" id="ARBA00023049"/>
    </source>
</evidence>
<evidence type="ECO:0000256" key="9">
    <source>
        <dbReference type="ARBA" id="ARBA00022801"/>
    </source>
</evidence>
<evidence type="ECO:0000259" key="16">
    <source>
        <dbReference type="SMART" id="SM00382"/>
    </source>
</evidence>
<dbReference type="Pfam" id="PF17862">
    <property type="entry name" value="AAA_lid_3"/>
    <property type="match status" value="1"/>
</dbReference>
<dbReference type="GO" id="GO:0046872">
    <property type="term" value="F:metal ion binding"/>
    <property type="evidence" value="ECO:0007669"/>
    <property type="project" value="UniProtKB-KW"/>
</dbReference>
<gene>
    <name evidence="17" type="ORF">CANVERA_P3677</name>
</gene>
<dbReference type="SUPFAM" id="SSF140990">
    <property type="entry name" value="FtsH protease domain-like"/>
    <property type="match status" value="1"/>
</dbReference>
<dbReference type="GO" id="GO:0141164">
    <property type="term" value="P:mitochondrial protein quality control"/>
    <property type="evidence" value="ECO:0007669"/>
    <property type="project" value="UniProtKB-ARBA"/>
</dbReference>
<dbReference type="HAMAP" id="MF_01458">
    <property type="entry name" value="FtsH"/>
    <property type="match status" value="1"/>
</dbReference>
<reference evidence="17" key="1">
    <citation type="submission" date="2022-12" db="EMBL/GenBank/DDBJ databases">
        <authorList>
            <person name="Brejova B."/>
        </authorList>
    </citation>
    <scope>NUCLEOTIDE SEQUENCE</scope>
</reference>
<dbReference type="InterPro" id="IPR027417">
    <property type="entry name" value="P-loop_NTPase"/>
</dbReference>
<evidence type="ECO:0000256" key="2">
    <source>
        <dbReference type="ARBA" id="ARBA00004173"/>
    </source>
</evidence>
<dbReference type="InterPro" id="IPR000642">
    <property type="entry name" value="Peptidase_M41"/>
</dbReference>
<dbReference type="InterPro" id="IPR003960">
    <property type="entry name" value="ATPase_AAA_CS"/>
</dbReference>
<protein>
    <recommendedName>
        <fullName evidence="16">AAA+ ATPase domain-containing protein</fullName>
    </recommendedName>
</protein>